<dbReference type="Gene3D" id="3.30.1370.50">
    <property type="entry name" value="R3H-like domain"/>
    <property type="match status" value="1"/>
</dbReference>
<protein>
    <submittedName>
        <fullName evidence="3">Putative ATP-dependent RNA helicase YTHDC2</fullName>
        <ecNumber evidence="3">3.6.1.15</ecNumber>
    </submittedName>
</protein>
<comment type="caution">
    <text evidence="3">The sequence shown here is derived from an EMBL/GenBank/DDBJ whole genome shotgun (WGS) entry which is preliminary data.</text>
</comment>
<dbReference type="InterPro" id="IPR027417">
    <property type="entry name" value="P-loop_NTPase"/>
</dbReference>
<keyword evidence="3" id="KW-0347">Helicase</keyword>
<keyword evidence="4" id="KW-1185">Reference proteome</keyword>
<dbReference type="Pfam" id="PF21010">
    <property type="entry name" value="HA2_C"/>
    <property type="match status" value="1"/>
</dbReference>
<dbReference type="GO" id="GO:0017111">
    <property type="term" value="F:ribonucleoside triphosphate phosphatase activity"/>
    <property type="evidence" value="ECO:0007669"/>
    <property type="project" value="UniProtKB-EC"/>
</dbReference>
<dbReference type="SUPFAM" id="SSF48403">
    <property type="entry name" value="Ankyrin repeat"/>
    <property type="match status" value="1"/>
</dbReference>
<dbReference type="Gene3D" id="1.20.120.1080">
    <property type="match status" value="1"/>
</dbReference>
<keyword evidence="3" id="KW-0378">Hydrolase</keyword>
<proteinExistence type="predicted"/>
<feature type="compositionally biased region" description="Polar residues" evidence="1">
    <location>
        <begin position="1"/>
        <end position="20"/>
    </location>
</feature>
<dbReference type="STRING" id="10195.A0A3M7Q9H8"/>
<dbReference type="SMART" id="SM00847">
    <property type="entry name" value="HA2"/>
    <property type="match status" value="1"/>
</dbReference>
<feature type="region of interest" description="Disordered" evidence="1">
    <location>
        <begin position="1"/>
        <end position="22"/>
    </location>
</feature>
<accession>A0A3M7Q9H8</accession>
<dbReference type="SUPFAM" id="SSF52540">
    <property type="entry name" value="P-loop containing nucleoside triphosphate hydrolases"/>
    <property type="match status" value="2"/>
</dbReference>
<dbReference type="GO" id="GO:0004386">
    <property type="term" value="F:helicase activity"/>
    <property type="evidence" value="ECO:0007669"/>
    <property type="project" value="UniProtKB-KW"/>
</dbReference>
<dbReference type="InterPro" id="IPR036867">
    <property type="entry name" value="R3H_dom_sf"/>
</dbReference>
<dbReference type="EC" id="3.6.1.15" evidence="3"/>
<feature type="domain" description="Helicase-associated" evidence="2">
    <location>
        <begin position="706"/>
        <end position="798"/>
    </location>
</feature>
<sequence>MSELTESTRSSSNESLQNEEPNSEVKFTMNIVLNNFFTTKNKELEFPSSLSPNERAYVRKLCDLNDLIFETRGKGFKKYAFVSKKSSKKSASEPLKIEFNTKMSELIKNNPLLRLSEQEIEILTPKIQKPSTNSLLDRYKNHFKCDLIQPAIPNYTFSTKKFPICNYKEQIMNFFGTNRLLFIGGDSAIGKSNQIGEYILEFYDSIKQKCRVIFSLPFDLLAYSIALNISRQRGENLGSTVGCHVYTNKKYSNKNTLLTFCTHEILLKNITSDGESSFFNSVTDIVLDEINFRDRYLDFILILIREIIYKYNHLRVILVGPSQMKEQIQKYFIQCSIYIIPSIHKGNVKEVYLNEVLKMINYSPGVEAKKHWVSLLERMCAEKRKKVFFKNNSTKNSLNSIKNMDVDFLIEQSFKDGTFIEELEEMVKRGQINVNYQQKDFWITILISAVVNGRIDVVESLLRLGANQNLRSCNQMNAIDWAKRFSQVEILNLLENYQSASYFGSIDGFNLGNEIDDSKQTYDLSLIKSFYQKLSENFDNLIDLIVKLINKILGSENEGSIMIYLSNYSQLSRLKKILRSKKAIKLKIYQIFEDISFEEYENMVQDKSQKIILTTKISEFLPLAENVTVLIDTGLNQEIVHEERTNSRSKKSQRAKNFSNQNTCEFLSYPLQEICLLSKHSIAFNTSITDFICKALDYPAFLQLRNSINCLKLVDALDTWEDMSDLGVHLINLPIDLQYSKSIIYAILLKCLEPVLVVVSALSVGEPFVDLDSNQRKYFNELKKTLVNDCKSDHILLYKIFIMWKKALKEKNQKKFCSKFYLNELVLNEIEFQRIKLLKHLLNSGLIKSSANTKELNINSTNVNCIKACLVAGWYPNVLRYDNSGFVNSKDGSVRLNSMSSLWSYDIPDANWAFHDSERCISGNVQIVQRISLVSSSLIAFFAGPTRSNPTNSKTIFKIDNFISFRMSQDDLDGIDLLRKKFNSVFLNFIKKMDLNDEDEKVIALVVEFIDSEEKNILDLNNDNEIFDFIFENSENQNITKTFYLDEMIGLE</sequence>
<dbReference type="EMBL" id="REGN01006987">
    <property type="protein sequence ID" value="RNA07605.1"/>
    <property type="molecule type" value="Genomic_DNA"/>
</dbReference>
<evidence type="ECO:0000256" key="1">
    <source>
        <dbReference type="SAM" id="MobiDB-lite"/>
    </source>
</evidence>
<evidence type="ECO:0000259" key="2">
    <source>
        <dbReference type="SMART" id="SM00847"/>
    </source>
</evidence>
<dbReference type="CDD" id="cd17917">
    <property type="entry name" value="DEXHc_RHA-like"/>
    <property type="match status" value="1"/>
</dbReference>
<keyword evidence="3" id="KW-0547">Nucleotide-binding</keyword>
<evidence type="ECO:0000313" key="3">
    <source>
        <dbReference type="EMBL" id="RNA07605.1"/>
    </source>
</evidence>
<reference evidence="3 4" key="1">
    <citation type="journal article" date="2018" name="Sci. Rep.">
        <title>Genomic signatures of local adaptation to the degree of environmental predictability in rotifers.</title>
        <authorList>
            <person name="Franch-Gras L."/>
            <person name="Hahn C."/>
            <person name="Garcia-Roger E.M."/>
            <person name="Carmona M.J."/>
            <person name="Serra M."/>
            <person name="Gomez A."/>
        </authorList>
    </citation>
    <scope>NUCLEOTIDE SEQUENCE [LARGE SCALE GENOMIC DNA]</scope>
    <source>
        <strain evidence="3">HYR1</strain>
    </source>
</reference>
<dbReference type="Proteomes" id="UP000276133">
    <property type="component" value="Unassembled WGS sequence"/>
</dbReference>
<dbReference type="OrthoDB" id="6103986at2759"/>
<keyword evidence="3" id="KW-0067">ATP-binding</keyword>
<gene>
    <name evidence="3" type="ORF">BpHYR1_034007</name>
</gene>
<dbReference type="PANTHER" id="PTHR18934">
    <property type="entry name" value="ATP-DEPENDENT RNA HELICASE"/>
    <property type="match status" value="1"/>
</dbReference>
<dbReference type="Gene3D" id="3.40.50.300">
    <property type="entry name" value="P-loop containing nucleotide triphosphate hydrolases"/>
    <property type="match status" value="2"/>
</dbReference>
<name>A0A3M7Q9H8_BRAPC</name>
<dbReference type="AlphaFoldDB" id="A0A3M7Q9H8"/>
<dbReference type="InterPro" id="IPR007502">
    <property type="entry name" value="Helicase-assoc_dom"/>
</dbReference>
<organism evidence="3 4">
    <name type="scientific">Brachionus plicatilis</name>
    <name type="common">Marine rotifer</name>
    <name type="synonym">Brachionus muelleri</name>
    <dbReference type="NCBI Taxonomy" id="10195"/>
    <lineage>
        <taxon>Eukaryota</taxon>
        <taxon>Metazoa</taxon>
        <taxon>Spiralia</taxon>
        <taxon>Gnathifera</taxon>
        <taxon>Rotifera</taxon>
        <taxon>Eurotatoria</taxon>
        <taxon>Monogononta</taxon>
        <taxon>Pseudotrocha</taxon>
        <taxon>Ploima</taxon>
        <taxon>Brachionidae</taxon>
        <taxon>Brachionus</taxon>
    </lineage>
</organism>
<dbReference type="InterPro" id="IPR036770">
    <property type="entry name" value="Ankyrin_rpt-contain_sf"/>
</dbReference>
<dbReference type="GO" id="GO:0003723">
    <property type="term" value="F:RNA binding"/>
    <property type="evidence" value="ECO:0007669"/>
    <property type="project" value="TreeGrafter"/>
</dbReference>
<dbReference type="Gene3D" id="1.25.40.20">
    <property type="entry name" value="Ankyrin repeat-containing domain"/>
    <property type="match status" value="1"/>
</dbReference>
<dbReference type="PANTHER" id="PTHR18934:SF213">
    <property type="entry name" value="3'-5' RNA HELICASE YTHDC2"/>
    <property type="match status" value="1"/>
</dbReference>
<evidence type="ECO:0000313" key="4">
    <source>
        <dbReference type="Proteomes" id="UP000276133"/>
    </source>
</evidence>